<dbReference type="Gene3D" id="3.40.50.12780">
    <property type="entry name" value="N-terminal domain of ligase-like"/>
    <property type="match status" value="1"/>
</dbReference>
<feature type="domain" description="AMP-dependent synthetase/ligase" evidence="1">
    <location>
        <begin position="7"/>
        <end position="360"/>
    </location>
</feature>
<name>A0ABY3PPA8_9CYAN</name>
<reference evidence="3 4" key="1">
    <citation type="journal article" date="2021" name="Genome Biol. Evol.">
        <title>Complete Genome Sequencing of a Novel Gloeobacter Species from a Waterfall Cave in Mexico.</title>
        <authorList>
            <person name="Saw J.H."/>
            <person name="Cardona T."/>
            <person name="Montejano G."/>
        </authorList>
    </citation>
    <scope>NUCLEOTIDE SEQUENCE [LARGE SCALE GENOMIC DNA]</scope>
    <source>
        <strain evidence="3">MG652769</strain>
    </source>
</reference>
<evidence type="ECO:0000313" key="4">
    <source>
        <dbReference type="Proteomes" id="UP001054846"/>
    </source>
</evidence>
<dbReference type="Pfam" id="PF00501">
    <property type="entry name" value="AMP-binding"/>
    <property type="match status" value="1"/>
</dbReference>
<dbReference type="InterPro" id="IPR000873">
    <property type="entry name" value="AMP-dep_synth/lig_dom"/>
</dbReference>
<dbReference type="InterPro" id="IPR045851">
    <property type="entry name" value="AMP-bd_C_sf"/>
</dbReference>
<dbReference type="Pfam" id="PF13193">
    <property type="entry name" value="AMP-binding_C"/>
    <property type="match status" value="1"/>
</dbReference>
<evidence type="ECO:0000259" key="2">
    <source>
        <dbReference type="Pfam" id="PF13193"/>
    </source>
</evidence>
<dbReference type="InterPro" id="IPR020845">
    <property type="entry name" value="AMP-binding_CS"/>
</dbReference>
<dbReference type="Proteomes" id="UP001054846">
    <property type="component" value="Chromosome"/>
</dbReference>
<proteinExistence type="predicted"/>
<keyword evidence="3" id="KW-0436">Ligase</keyword>
<accession>A0ABY3PPA8</accession>
<protein>
    <submittedName>
        <fullName evidence="3">Long-chain fatty acid--CoA ligase</fullName>
    </submittedName>
</protein>
<sequence length="502" mass="54060">MNLSLILDRQVQLHPDAPAFIGPEKSLTFGELARASAAVAGGLAQLGVMCGDRVAVMLPNVLPFPIAAYAIWRLGAQLVTVNPLLKPQEVRHVLTDSGAQVLVALGQLLPPIAELIAELGIQVVTVGGGELGTPFEHLFAAPPLLEPAAVAPEDVVAVLYTSGTTGRPKGAMLTSRNLDYDSEACAQALEIGPSDRLFMVLPLFHAYGMTIGLLVCTRNGASVYLEPRFVPAQALAHLKQFECTAFIGVPALFAALLTTEGTALTNLRFCISGGAPLPLPVLEAFEAKFQTVILEGDGPTECSPVTAVNPLRGVRKAGSIGIPLSGQQMTIRDPQSGEFLSDGEVGEILVRGPNVFKGYLNLPEETAQVFVDDWLRTGDLGYRDSDGYFYIVDRLKDLIIVAGLNVYAREVEEVLQSHPQVRMAAVVGEFDELRGEVVHAFVEPISEQEPPEAPEIIRYCREKLADFKCPRRVTVMAELPRSTTGKILKRVLKEGFKGYSAQ</sequence>
<feature type="domain" description="AMP-binding enzyme C-terminal" evidence="2">
    <location>
        <begin position="410"/>
        <end position="486"/>
    </location>
</feature>
<organism evidence="3 4">
    <name type="scientific">Gloeobacter morelensis MG652769</name>
    <dbReference type="NCBI Taxonomy" id="2781736"/>
    <lineage>
        <taxon>Bacteria</taxon>
        <taxon>Bacillati</taxon>
        <taxon>Cyanobacteriota</taxon>
        <taxon>Cyanophyceae</taxon>
        <taxon>Gloeobacterales</taxon>
        <taxon>Gloeobacteraceae</taxon>
        <taxon>Gloeobacter</taxon>
        <taxon>Gloeobacter morelensis</taxon>
    </lineage>
</organism>
<dbReference type="InterPro" id="IPR025110">
    <property type="entry name" value="AMP-bd_C"/>
</dbReference>
<dbReference type="CDD" id="cd05936">
    <property type="entry name" value="FC-FACS_FadD_like"/>
    <property type="match status" value="1"/>
</dbReference>
<dbReference type="InterPro" id="IPR042099">
    <property type="entry name" value="ANL_N_sf"/>
</dbReference>
<dbReference type="EMBL" id="CP063845">
    <property type="protein sequence ID" value="UFP95449.1"/>
    <property type="molecule type" value="Genomic_DNA"/>
</dbReference>
<evidence type="ECO:0000313" key="3">
    <source>
        <dbReference type="EMBL" id="UFP95449.1"/>
    </source>
</evidence>
<dbReference type="InterPro" id="IPR050237">
    <property type="entry name" value="ATP-dep_AMP-bd_enzyme"/>
</dbReference>
<gene>
    <name evidence="3" type="ORF">ISF26_04150</name>
</gene>
<keyword evidence="4" id="KW-1185">Reference proteome</keyword>
<evidence type="ECO:0000259" key="1">
    <source>
        <dbReference type="Pfam" id="PF00501"/>
    </source>
</evidence>
<dbReference type="PANTHER" id="PTHR43767:SF1">
    <property type="entry name" value="NONRIBOSOMAL PEPTIDE SYNTHASE PES1 (EUROFUNG)-RELATED"/>
    <property type="match status" value="1"/>
</dbReference>
<dbReference type="SUPFAM" id="SSF56801">
    <property type="entry name" value="Acetyl-CoA synthetase-like"/>
    <property type="match status" value="1"/>
</dbReference>
<dbReference type="GO" id="GO:0016874">
    <property type="term" value="F:ligase activity"/>
    <property type="evidence" value="ECO:0007669"/>
    <property type="project" value="UniProtKB-KW"/>
</dbReference>
<dbReference type="PANTHER" id="PTHR43767">
    <property type="entry name" value="LONG-CHAIN-FATTY-ACID--COA LIGASE"/>
    <property type="match status" value="1"/>
</dbReference>
<dbReference type="Gene3D" id="3.30.300.30">
    <property type="match status" value="1"/>
</dbReference>
<dbReference type="PROSITE" id="PS00455">
    <property type="entry name" value="AMP_BINDING"/>
    <property type="match status" value="1"/>
</dbReference>
<dbReference type="RefSeq" id="WP_230842677.1">
    <property type="nucleotide sequence ID" value="NZ_CP063845.1"/>
</dbReference>